<dbReference type="RefSeq" id="WP_380966142.1">
    <property type="nucleotide sequence ID" value="NZ_JBHTCO010000014.1"/>
</dbReference>
<feature type="domain" description="HTH gntR-type" evidence="4">
    <location>
        <begin position="12"/>
        <end position="80"/>
    </location>
</feature>
<name>A0ABW2PW14_9BACL</name>
<dbReference type="InterPro" id="IPR036388">
    <property type="entry name" value="WH-like_DNA-bd_sf"/>
</dbReference>
<dbReference type="Pfam" id="PF07702">
    <property type="entry name" value="UTRA"/>
    <property type="match status" value="1"/>
</dbReference>
<keyword evidence="6" id="KW-1185">Reference proteome</keyword>
<dbReference type="Pfam" id="PF00392">
    <property type="entry name" value="GntR"/>
    <property type="match status" value="1"/>
</dbReference>
<evidence type="ECO:0000256" key="2">
    <source>
        <dbReference type="ARBA" id="ARBA00023125"/>
    </source>
</evidence>
<dbReference type="SUPFAM" id="SSF64288">
    <property type="entry name" value="Chorismate lyase-like"/>
    <property type="match status" value="1"/>
</dbReference>
<dbReference type="SUPFAM" id="SSF46785">
    <property type="entry name" value="Winged helix' DNA-binding domain"/>
    <property type="match status" value="1"/>
</dbReference>
<evidence type="ECO:0000256" key="3">
    <source>
        <dbReference type="ARBA" id="ARBA00023163"/>
    </source>
</evidence>
<dbReference type="InterPro" id="IPR011663">
    <property type="entry name" value="UTRA"/>
</dbReference>
<evidence type="ECO:0000256" key="1">
    <source>
        <dbReference type="ARBA" id="ARBA00023015"/>
    </source>
</evidence>
<comment type="caution">
    <text evidence="5">The sequence shown here is derived from an EMBL/GenBank/DDBJ whole genome shotgun (WGS) entry which is preliminary data.</text>
</comment>
<keyword evidence="2" id="KW-0238">DNA-binding</keyword>
<dbReference type="InterPro" id="IPR028978">
    <property type="entry name" value="Chorismate_lyase_/UTRA_dom_sf"/>
</dbReference>
<organism evidence="5 6">
    <name type="scientific">Scopulibacillus cellulosilyticus</name>
    <dbReference type="NCBI Taxonomy" id="2665665"/>
    <lineage>
        <taxon>Bacteria</taxon>
        <taxon>Bacillati</taxon>
        <taxon>Bacillota</taxon>
        <taxon>Bacilli</taxon>
        <taxon>Bacillales</taxon>
        <taxon>Sporolactobacillaceae</taxon>
        <taxon>Scopulibacillus</taxon>
    </lineage>
</organism>
<keyword evidence="1" id="KW-0805">Transcription regulation</keyword>
<dbReference type="PANTHER" id="PTHR44846">
    <property type="entry name" value="MANNOSYL-D-GLYCERATE TRANSPORT/METABOLISM SYSTEM REPRESSOR MNGR-RELATED"/>
    <property type="match status" value="1"/>
</dbReference>
<gene>
    <name evidence="5" type="ORF">ACFQRG_11740</name>
</gene>
<dbReference type="PROSITE" id="PS50949">
    <property type="entry name" value="HTH_GNTR"/>
    <property type="match status" value="1"/>
</dbReference>
<evidence type="ECO:0000313" key="5">
    <source>
        <dbReference type="EMBL" id="MFC7393626.1"/>
    </source>
</evidence>
<dbReference type="SMART" id="SM00866">
    <property type="entry name" value="UTRA"/>
    <property type="match status" value="1"/>
</dbReference>
<accession>A0ABW2PW14</accession>
<dbReference type="Gene3D" id="1.10.10.10">
    <property type="entry name" value="Winged helix-like DNA-binding domain superfamily/Winged helix DNA-binding domain"/>
    <property type="match status" value="1"/>
</dbReference>
<evidence type="ECO:0000313" key="6">
    <source>
        <dbReference type="Proteomes" id="UP001596505"/>
    </source>
</evidence>
<dbReference type="SMART" id="SM00345">
    <property type="entry name" value="HTH_GNTR"/>
    <property type="match status" value="1"/>
</dbReference>
<sequence>MSKLSVDPKKNIALYLQVKDILIHRIQNNIWAANTLIPTEQELMDEFNVSRTTIRQAISMLVQEGILEKKQGKGTIVKSQQLVGSLGKLRGFAEEAMEKGLTPHSKLLRSQFSETLFQEKAQLEVPEDEKIFLIERIRFADETPVAIERTCWPRSIGEVLNQCDLNKVNFYDILEKNNIFLKRASEKISALNATIQEADLLGIRPGEALLQMTKISFGLDDKPIEFAITKYRSDFYHYDIELKR</sequence>
<dbReference type="EMBL" id="JBHTCO010000014">
    <property type="protein sequence ID" value="MFC7393626.1"/>
    <property type="molecule type" value="Genomic_DNA"/>
</dbReference>
<proteinExistence type="predicted"/>
<protein>
    <submittedName>
        <fullName evidence="5">GntR family transcriptional regulator</fullName>
    </submittedName>
</protein>
<dbReference type="PANTHER" id="PTHR44846:SF1">
    <property type="entry name" value="MANNOSYL-D-GLYCERATE TRANSPORT_METABOLISM SYSTEM REPRESSOR MNGR-RELATED"/>
    <property type="match status" value="1"/>
</dbReference>
<dbReference type="InterPro" id="IPR036390">
    <property type="entry name" value="WH_DNA-bd_sf"/>
</dbReference>
<dbReference type="CDD" id="cd07377">
    <property type="entry name" value="WHTH_GntR"/>
    <property type="match status" value="1"/>
</dbReference>
<evidence type="ECO:0000259" key="4">
    <source>
        <dbReference type="PROSITE" id="PS50949"/>
    </source>
</evidence>
<dbReference type="InterPro" id="IPR000524">
    <property type="entry name" value="Tscrpt_reg_HTH_GntR"/>
</dbReference>
<dbReference type="Proteomes" id="UP001596505">
    <property type="component" value="Unassembled WGS sequence"/>
</dbReference>
<dbReference type="PRINTS" id="PR00035">
    <property type="entry name" value="HTHGNTR"/>
</dbReference>
<dbReference type="Gene3D" id="3.40.1410.10">
    <property type="entry name" value="Chorismate lyase-like"/>
    <property type="match status" value="1"/>
</dbReference>
<keyword evidence="3" id="KW-0804">Transcription</keyword>
<reference evidence="6" key="1">
    <citation type="journal article" date="2019" name="Int. J. Syst. Evol. Microbiol.">
        <title>The Global Catalogue of Microorganisms (GCM) 10K type strain sequencing project: providing services to taxonomists for standard genome sequencing and annotation.</title>
        <authorList>
            <consortium name="The Broad Institute Genomics Platform"/>
            <consortium name="The Broad Institute Genome Sequencing Center for Infectious Disease"/>
            <person name="Wu L."/>
            <person name="Ma J."/>
        </authorList>
    </citation>
    <scope>NUCLEOTIDE SEQUENCE [LARGE SCALE GENOMIC DNA]</scope>
    <source>
        <strain evidence="6">CGMCC 1.16305</strain>
    </source>
</reference>
<dbReference type="InterPro" id="IPR050679">
    <property type="entry name" value="Bact_HTH_transcr_reg"/>
</dbReference>